<keyword evidence="2 11" id="KW-0285">Flavoprotein</keyword>
<dbReference type="GO" id="GO:0006103">
    <property type="term" value="P:2-oxoglutarate metabolic process"/>
    <property type="evidence" value="ECO:0007669"/>
    <property type="project" value="TreeGrafter"/>
</dbReference>
<accession>U6KLT6</accession>
<feature type="binding site" evidence="9">
    <location>
        <position position="334"/>
    </location>
    <ligand>
        <name>NAD(+)</name>
        <dbReference type="ChEBI" id="CHEBI:57540"/>
    </ligand>
</feature>
<feature type="binding site" evidence="9">
    <location>
        <position position="376"/>
    </location>
    <ligand>
        <name>FAD</name>
        <dbReference type="ChEBI" id="CHEBI:57692"/>
    </ligand>
</feature>
<dbReference type="GO" id="GO:0005739">
    <property type="term" value="C:mitochondrion"/>
    <property type="evidence" value="ECO:0007669"/>
    <property type="project" value="TreeGrafter"/>
</dbReference>
<feature type="disulfide bond" description="Redox-active" evidence="10">
    <location>
        <begin position="100"/>
        <end position="105"/>
    </location>
</feature>
<keyword evidence="6" id="KW-1015">Disulfide bond</keyword>
<dbReference type="PROSITE" id="PS00076">
    <property type="entry name" value="PYRIDINE_REDOX_1"/>
    <property type="match status" value="1"/>
</dbReference>
<dbReference type="RefSeq" id="XP_013229686.1">
    <property type="nucleotide sequence ID" value="XM_013374232.1"/>
</dbReference>
<evidence type="ECO:0000256" key="8">
    <source>
        <dbReference type="PIRSR" id="PIRSR000350-2"/>
    </source>
</evidence>
<dbReference type="VEuPathDB" id="ToxoDB:ETH_00028950"/>
<dbReference type="Proteomes" id="UP000030747">
    <property type="component" value="Unassembled WGS sequence"/>
</dbReference>
<dbReference type="PANTHER" id="PTHR22912:SF223">
    <property type="entry name" value="DIHYDROLIPOYL DEHYDROGENASE 1, MITOCHONDRIAL"/>
    <property type="match status" value="1"/>
</dbReference>
<dbReference type="EMBL" id="HG674134">
    <property type="protein sequence ID" value="CDJ38931.1"/>
    <property type="molecule type" value="Genomic_DNA"/>
</dbReference>
<evidence type="ECO:0000256" key="1">
    <source>
        <dbReference type="ARBA" id="ARBA00007532"/>
    </source>
</evidence>
<name>U6KLT6_EIMTE</name>
<feature type="binding site" evidence="9">
    <location>
        <position position="109"/>
    </location>
    <ligand>
        <name>FAD</name>
        <dbReference type="ChEBI" id="CHEBI:57692"/>
    </ligand>
</feature>
<evidence type="ECO:0000256" key="11">
    <source>
        <dbReference type="RuleBase" id="RU003692"/>
    </source>
</evidence>
<evidence type="ECO:0000256" key="9">
    <source>
        <dbReference type="PIRSR" id="PIRSR000350-3"/>
    </source>
</evidence>
<feature type="active site" description="Proton acceptor" evidence="8">
    <location>
        <position position="509"/>
    </location>
</feature>
<keyword evidence="4 11" id="KW-0560">Oxidoreductase</keyword>
<protein>
    <recommendedName>
        <fullName evidence="11">Dihydrolipoyl dehydrogenase</fullName>
        <ecNumber evidence="11">1.8.1.4</ecNumber>
    </recommendedName>
</protein>
<dbReference type="InterPro" id="IPR001100">
    <property type="entry name" value="Pyr_nuc-diS_OxRdtase"/>
</dbReference>
<feature type="binding site" evidence="9">
    <location>
        <begin position="203"/>
        <end position="205"/>
    </location>
    <ligand>
        <name>FAD</name>
        <dbReference type="ChEBI" id="CHEBI:57692"/>
    </ligand>
</feature>
<sequence length="531" mass="56271">MTRGGDGGANSALKCPHLRLQCKAVEMQLHRLAARPLTVPTVHVSALFRRTHQRSFSSQSEYDVVVIGGGPGGYVAAIKAAQLGLKTACVEKRGALGGTCLNVGCIPSKALLNMSHKYKEASSDFSRFGIRVSDVSVDISSMQNYKDKIVSGLTQGIEGLFKRNKVDYLKGTGRLAGPHAVQVQPIDAGNPQMLMAKNVILATGSEPAPLAGGALEVDEETIVSSTGALALPRVPKHLVVVGGGVIGLELGSVWRNLGAEVTVVEFCDKIIPALDAEIGRAFQKLLERQGIKFMFGTKVVGSQKADGGVTLSLENVKSGDASEVQCDVVLVAVGRRPYTKDLGLEELGINLDNRGRVVVNEQMQVPNYPNIMAIGDLIQGPMLAHKAEEEGIACVERLAGKGDGTVRHDTIPAVIYTHPELAGVGKTEEQLKAEGVVYKRGAFPFAANSRARATGDSDGLVKVLTCKETDKILGVWILGPNAGELIAEAVLAMEYGASSEDLGRVCHAHPTQSEALKEACMACFDKPIHIA</sequence>
<dbReference type="PRINTS" id="PR00368">
    <property type="entry name" value="FADPNR"/>
</dbReference>
<dbReference type="InterPro" id="IPR012999">
    <property type="entry name" value="Pyr_OxRdtase_I_AS"/>
</dbReference>
<comment type="similarity">
    <text evidence="1 11">Belongs to the class-I pyridine nucleotide-disulfide oxidoreductase family.</text>
</comment>
<comment type="cofactor">
    <cofactor evidence="9 11">
        <name>FAD</name>
        <dbReference type="ChEBI" id="CHEBI:57692"/>
    </cofactor>
    <text evidence="9 11">Binds 1 FAD per subunit.</text>
</comment>
<gene>
    <name evidence="14" type="ORF">ETH_00028950</name>
</gene>
<dbReference type="GeneID" id="25254883"/>
<dbReference type="GO" id="GO:0004148">
    <property type="term" value="F:dihydrolipoyl dehydrogenase (NADH) activity"/>
    <property type="evidence" value="ECO:0007669"/>
    <property type="project" value="UniProtKB-EC"/>
</dbReference>
<evidence type="ECO:0000256" key="7">
    <source>
        <dbReference type="ARBA" id="ARBA00023284"/>
    </source>
</evidence>
<evidence type="ECO:0000259" key="13">
    <source>
        <dbReference type="Pfam" id="PF07992"/>
    </source>
</evidence>
<dbReference type="Pfam" id="PF02852">
    <property type="entry name" value="Pyr_redox_dim"/>
    <property type="match status" value="1"/>
</dbReference>
<dbReference type="VEuPathDB" id="ToxoDB:ETH2_1319100"/>
<dbReference type="AlphaFoldDB" id="U6KLT6"/>
<dbReference type="SUPFAM" id="SSF51905">
    <property type="entry name" value="FAD/NAD(P)-binding domain"/>
    <property type="match status" value="1"/>
</dbReference>
<keyword evidence="5 9" id="KW-0520">NAD</keyword>
<proteinExistence type="inferred from homology"/>
<keyword evidence="7 11" id="KW-0676">Redox-active center</keyword>
<dbReference type="GO" id="GO:0045252">
    <property type="term" value="C:oxoglutarate dehydrogenase complex"/>
    <property type="evidence" value="ECO:0007669"/>
    <property type="project" value="TreeGrafter"/>
</dbReference>
<dbReference type="SUPFAM" id="SSF55424">
    <property type="entry name" value="FAD/NAD-linked reductases, dimerisation (C-terminal) domain"/>
    <property type="match status" value="1"/>
</dbReference>
<comment type="miscellaneous">
    <text evidence="11">The active site is a redox-active disulfide bond.</text>
</comment>
<feature type="binding site" evidence="9">
    <location>
        <position position="265"/>
    </location>
    <ligand>
        <name>NAD(+)</name>
        <dbReference type="ChEBI" id="CHEBI:57540"/>
    </ligand>
</feature>
<dbReference type="PIRSF" id="PIRSF000350">
    <property type="entry name" value="Mercury_reductase_MerA"/>
    <property type="match status" value="1"/>
</dbReference>
<feature type="binding site" evidence="9">
    <location>
        <begin position="242"/>
        <end position="249"/>
    </location>
    <ligand>
        <name>NAD(+)</name>
        <dbReference type="ChEBI" id="CHEBI:57540"/>
    </ligand>
</feature>
<dbReference type="FunFam" id="3.30.390.30:FF:000001">
    <property type="entry name" value="Dihydrolipoyl dehydrogenase"/>
    <property type="match status" value="1"/>
</dbReference>
<evidence type="ECO:0000256" key="6">
    <source>
        <dbReference type="ARBA" id="ARBA00023157"/>
    </source>
</evidence>
<dbReference type="InterPro" id="IPR036188">
    <property type="entry name" value="FAD/NAD-bd_sf"/>
</dbReference>
<feature type="binding site" evidence="9">
    <location>
        <begin position="382"/>
        <end position="385"/>
    </location>
    <ligand>
        <name>FAD</name>
        <dbReference type="ChEBI" id="CHEBI:57692"/>
    </ligand>
</feature>
<evidence type="ECO:0000256" key="3">
    <source>
        <dbReference type="ARBA" id="ARBA00022827"/>
    </source>
</evidence>
<dbReference type="Gene3D" id="3.50.50.60">
    <property type="entry name" value="FAD/NAD(P)-binding domain"/>
    <property type="match status" value="2"/>
</dbReference>
<dbReference type="PRINTS" id="PR00411">
    <property type="entry name" value="PNDRDTASEI"/>
</dbReference>
<dbReference type="OMA" id="CAQLGMK"/>
<evidence type="ECO:0000256" key="5">
    <source>
        <dbReference type="ARBA" id="ARBA00023027"/>
    </source>
</evidence>
<dbReference type="EC" id="1.8.1.4" evidence="11"/>
<evidence type="ECO:0000256" key="10">
    <source>
        <dbReference type="PIRSR" id="PIRSR000350-4"/>
    </source>
</evidence>
<evidence type="ECO:0000256" key="4">
    <source>
        <dbReference type="ARBA" id="ARBA00023002"/>
    </source>
</evidence>
<dbReference type="GO" id="GO:0050660">
    <property type="term" value="F:flavin adenine dinucleotide binding"/>
    <property type="evidence" value="ECO:0007669"/>
    <property type="project" value="InterPro"/>
</dbReference>
<keyword evidence="9" id="KW-0547">Nucleotide-binding</keyword>
<evidence type="ECO:0000256" key="2">
    <source>
        <dbReference type="ARBA" id="ARBA00022630"/>
    </source>
</evidence>
<reference evidence="14" key="2">
    <citation type="submission" date="2013-10" db="EMBL/GenBank/DDBJ databases">
        <authorList>
            <person name="Aslett M."/>
        </authorList>
    </citation>
    <scope>NUCLEOTIDE SEQUENCE [LARGE SCALE GENOMIC DNA]</scope>
    <source>
        <strain evidence="14">Houghton</strain>
    </source>
</reference>
<reference evidence="14" key="1">
    <citation type="submission" date="2013-10" db="EMBL/GenBank/DDBJ databases">
        <title>Genomic analysis of the causative agents of coccidiosis in chickens.</title>
        <authorList>
            <person name="Reid A.J."/>
            <person name="Blake D."/>
            <person name="Billington K."/>
            <person name="Browne H."/>
            <person name="Dunn M."/>
            <person name="Hung S."/>
            <person name="Kawahara F."/>
            <person name="Miranda-Saavedra D."/>
            <person name="Mourier T."/>
            <person name="Nagra H."/>
            <person name="Otto T.D."/>
            <person name="Rawlings N."/>
            <person name="Sanchez A."/>
            <person name="Sanders M."/>
            <person name="Subramaniam C."/>
            <person name="Tay Y."/>
            <person name="Dear P."/>
            <person name="Doerig C."/>
            <person name="Gruber A."/>
            <person name="Parkinson J."/>
            <person name="Shirley M."/>
            <person name="Wan K.L."/>
            <person name="Berriman M."/>
            <person name="Tomley F."/>
            <person name="Pain A."/>
        </authorList>
    </citation>
    <scope>NUCLEOTIDE SEQUENCE [LARGE SCALE GENOMIC DNA]</scope>
    <source>
        <strain evidence="14">Houghton</strain>
    </source>
</reference>
<comment type="catalytic activity">
    <reaction evidence="11">
        <text>N(6)-[(R)-dihydrolipoyl]-L-lysyl-[protein] + NAD(+) = N(6)-[(R)-lipoyl]-L-lysyl-[protein] + NADH + H(+)</text>
        <dbReference type="Rhea" id="RHEA:15045"/>
        <dbReference type="Rhea" id="RHEA-COMP:10474"/>
        <dbReference type="Rhea" id="RHEA-COMP:10475"/>
        <dbReference type="ChEBI" id="CHEBI:15378"/>
        <dbReference type="ChEBI" id="CHEBI:57540"/>
        <dbReference type="ChEBI" id="CHEBI:57945"/>
        <dbReference type="ChEBI" id="CHEBI:83099"/>
        <dbReference type="ChEBI" id="CHEBI:83100"/>
        <dbReference type="EC" id="1.8.1.4"/>
    </reaction>
</comment>
<evidence type="ECO:0000313" key="14">
    <source>
        <dbReference type="EMBL" id="CDJ38931.1"/>
    </source>
</evidence>
<dbReference type="NCBIfam" id="TIGR01350">
    <property type="entry name" value="lipoamide_DH"/>
    <property type="match status" value="1"/>
</dbReference>
<dbReference type="Pfam" id="PF07992">
    <property type="entry name" value="Pyr_redox_2"/>
    <property type="match status" value="1"/>
</dbReference>
<dbReference type="InterPro" id="IPR023753">
    <property type="entry name" value="FAD/NAD-binding_dom"/>
</dbReference>
<dbReference type="PANTHER" id="PTHR22912">
    <property type="entry name" value="DISULFIDE OXIDOREDUCTASE"/>
    <property type="match status" value="1"/>
</dbReference>
<dbReference type="FunFam" id="3.50.50.60:FF:000001">
    <property type="entry name" value="Dihydrolipoyl dehydrogenase, mitochondrial"/>
    <property type="match status" value="1"/>
</dbReference>
<dbReference type="InterPro" id="IPR006258">
    <property type="entry name" value="Lipoamide_DH"/>
</dbReference>
<dbReference type="InterPro" id="IPR016156">
    <property type="entry name" value="FAD/NAD-linked_Rdtase_dimer_sf"/>
</dbReference>
<dbReference type="OrthoDB" id="361797at2759"/>
<feature type="binding site" evidence="9">
    <location>
        <position position="173"/>
    </location>
    <ligand>
        <name>FAD</name>
        <dbReference type="ChEBI" id="CHEBI:57692"/>
    </ligand>
</feature>
<feature type="domain" description="Pyridine nucleotide-disulphide oxidoreductase dimerisation" evidence="12">
    <location>
        <begin position="411"/>
        <end position="519"/>
    </location>
</feature>
<keyword evidence="3 9" id="KW-0274">FAD</keyword>
<organism evidence="14 15">
    <name type="scientific">Eimeria tenella</name>
    <name type="common">Coccidian parasite</name>
    <dbReference type="NCBI Taxonomy" id="5802"/>
    <lineage>
        <taxon>Eukaryota</taxon>
        <taxon>Sar</taxon>
        <taxon>Alveolata</taxon>
        <taxon>Apicomplexa</taxon>
        <taxon>Conoidasida</taxon>
        <taxon>Coccidia</taxon>
        <taxon>Eucoccidiorida</taxon>
        <taxon>Eimeriorina</taxon>
        <taxon>Eimeriidae</taxon>
        <taxon>Eimeria</taxon>
    </lineage>
</organism>
<dbReference type="InterPro" id="IPR050151">
    <property type="entry name" value="Class-I_Pyr_Nuc-Dis_Oxidored"/>
</dbReference>
<dbReference type="Gene3D" id="3.30.390.30">
    <property type="match status" value="1"/>
</dbReference>
<evidence type="ECO:0000313" key="15">
    <source>
        <dbReference type="Proteomes" id="UP000030747"/>
    </source>
</evidence>
<evidence type="ECO:0000259" key="12">
    <source>
        <dbReference type="Pfam" id="PF02852"/>
    </source>
</evidence>
<dbReference type="InterPro" id="IPR004099">
    <property type="entry name" value="Pyr_nucl-diS_OxRdtase_dimer"/>
</dbReference>
<keyword evidence="15" id="KW-1185">Reference proteome</keyword>
<feature type="domain" description="FAD/NAD(P)-binding" evidence="13">
    <location>
        <begin position="62"/>
        <end position="391"/>
    </location>
</feature>